<evidence type="ECO:0000313" key="2">
    <source>
        <dbReference type="EMBL" id="PWZ32645.1"/>
    </source>
</evidence>
<dbReference type="ExpressionAtlas" id="A0A3L6FHD1">
    <property type="expression patterns" value="baseline and differential"/>
</dbReference>
<evidence type="ECO:0000256" key="1">
    <source>
        <dbReference type="SAM" id="MobiDB-lite"/>
    </source>
</evidence>
<dbReference type="PANTHER" id="PTHR37175">
    <property type="entry name" value="BNAA08G28800D PROTEIN"/>
    <property type="match status" value="1"/>
</dbReference>
<feature type="compositionally biased region" description="Low complexity" evidence="1">
    <location>
        <begin position="90"/>
        <end position="99"/>
    </location>
</feature>
<name>A0A3L6FHD1_MAIZE</name>
<sequence>MSIPGNGHLPASDSLPDHSSASDSDADPESDYRPITADDSDSDSDPDFDAALPHHRIEETGNGISALDLASDEHEAAEVAEEDDGDGDPRPGAAAAARAFSEDERRRRAPLPAGAAARIVDAMRGVEFPGAPPAWAGSVPEDQWLDRLQSLRAGRPN</sequence>
<feature type="compositionally biased region" description="Low complexity" evidence="1">
    <location>
        <begin position="10"/>
        <end position="23"/>
    </location>
</feature>
<dbReference type="Pfam" id="PF06910">
    <property type="entry name" value="MEA1"/>
    <property type="match status" value="1"/>
</dbReference>
<reference evidence="2" key="1">
    <citation type="journal article" date="2018" name="Nat. Genet.">
        <title>Extensive intraspecific gene order and gene structural variations between Mo17 and other maize genomes.</title>
        <authorList>
            <person name="Sun S."/>
            <person name="Zhou Y."/>
            <person name="Chen J."/>
            <person name="Shi J."/>
            <person name="Zhao H."/>
            <person name="Zhao H."/>
            <person name="Song W."/>
            <person name="Zhang M."/>
            <person name="Cui Y."/>
            <person name="Dong X."/>
            <person name="Liu H."/>
            <person name="Ma X."/>
            <person name="Jiao Y."/>
            <person name="Wang B."/>
            <person name="Wei X."/>
            <person name="Stein J.C."/>
            <person name="Glaubitz J.C."/>
            <person name="Lu F."/>
            <person name="Yu G."/>
            <person name="Liang C."/>
            <person name="Fengler K."/>
            <person name="Li B."/>
            <person name="Rafalski A."/>
            <person name="Schnable P.S."/>
            <person name="Ware D.H."/>
            <person name="Buckler E.S."/>
            <person name="Lai J."/>
        </authorList>
    </citation>
    <scope>NUCLEOTIDE SEQUENCE [LARGE SCALE GENOMIC DNA]</scope>
    <source>
        <tissue evidence="2">Seedling</tissue>
    </source>
</reference>
<organism evidence="2">
    <name type="scientific">Zea mays</name>
    <name type="common">Maize</name>
    <dbReference type="NCBI Taxonomy" id="4577"/>
    <lineage>
        <taxon>Eukaryota</taxon>
        <taxon>Viridiplantae</taxon>
        <taxon>Streptophyta</taxon>
        <taxon>Embryophyta</taxon>
        <taxon>Tracheophyta</taxon>
        <taxon>Spermatophyta</taxon>
        <taxon>Magnoliopsida</taxon>
        <taxon>Liliopsida</taxon>
        <taxon>Poales</taxon>
        <taxon>Poaceae</taxon>
        <taxon>PACMAD clade</taxon>
        <taxon>Panicoideae</taxon>
        <taxon>Andropogonodae</taxon>
        <taxon>Andropogoneae</taxon>
        <taxon>Tripsacinae</taxon>
        <taxon>Zea</taxon>
    </lineage>
</organism>
<dbReference type="EMBL" id="NCVQ01000004">
    <property type="protein sequence ID" value="PWZ32645.1"/>
    <property type="molecule type" value="Genomic_DNA"/>
</dbReference>
<gene>
    <name evidence="2" type="ORF">Zm00014a_030007</name>
</gene>
<feature type="region of interest" description="Disordered" evidence="1">
    <location>
        <begin position="1"/>
        <end position="110"/>
    </location>
</feature>
<dbReference type="AlphaFoldDB" id="A0A3L6FHD1"/>
<dbReference type="Proteomes" id="UP000251960">
    <property type="component" value="Chromosome 3"/>
</dbReference>
<dbReference type="PANTHER" id="PTHR37175:SF1">
    <property type="entry name" value="CONSTANS-LIKE PROTEIN-RELATED"/>
    <property type="match status" value="1"/>
</dbReference>
<protein>
    <submittedName>
        <fullName evidence="2">Uncharacterized protein</fullName>
    </submittedName>
</protein>
<feature type="compositionally biased region" description="Acidic residues" evidence="1">
    <location>
        <begin position="38"/>
        <end position="48"/>
    </location>
</feature>
<proteinExistence type="predicted"/>
<accession>A0A3L6FHD1</accession>
<comment type="caution">
    <text evidence="2">The sequence shown here is derived from an EMBL/GenBank/DDBJ whole genome shotgun (WGS) entry which is preliminary data.</text>
</comment>